<dbReference type="AlphaFoldDB" id="A0AA36EJE4"/>
<gene>
    <name evidence="1" type="ORF">LSALG_LOCUS36999</name>
</gene>
<keyword evidence="2" id="KW-1185">Reference proteome</keyword>
<dbReference type="EMBL" id="OX465084">
    <property type="protein sequence ID" value="CAI9298224.1"/>
    <property type="molecule type" value="Genomic_DNA"/>
</dbReference>
<organism evidence="1 2">
    <name type="scientific">Lactuca saligna</name>
    <name type="common">Willowleaf lettuce</name>
    <dbReference type="NCBI Taxonomy" id="75948"/>
    <lineage>
        <taxon>Eukaryota</taxon>
        <taxon>Viridiplantae</taxon>
        <taxon>Streptophyta</taxon>
        <taxon>Embryophyta</taxon>
        <taxon>Tracheophyta</taxon>
        <taxon>Spermatophyta</taxon>
        <taxon>Magnoliopsida</taxon>
        <taxon>eudicotyledons</taxon>
        <taxon>Gunneridae</taxon>
        <taxon>Pentapetalae</taxon>
        <taxon>asterids</taxon>
        <taxon>campanulids</taxon>
        <taxon>Asterales</taxon>
        <taxon>Asteraceae</taxon>
        <taxon>Cichorioideae</taxon>
        <taxon>Cichorieae</taxon>
        <taxon>Lactucinae</taxon>
        <taxon>Lactuca</taxon>
    </lineage>
</organism>
<protein>
    <submittedName>
        <fullName evidence="1">Uncharacterized protein</fullName>
    </submittedName>
</protein>
<name>A0AA36EJE4_LACSI</name>
<sequence length="144" mass="16450">MDIDEELAKKLMAKELKSKQEVLLKKKSLDISPEERNLTKENWDITAPLNGMKFNLWPSAIYPGGPDVDIEEQRASTNDAYEDALQCLRQYVLDMVIDFGVDWEIGQLGEKEAKEPNLDLNMENELPGNKLKKLHRGVVFSSKD</sequence>
<proteinExistence type="predicted"/>
<reference evidence="1" key="1">
    <citation type="submission" date="2023-04" db="EMBL/GenBank/DDBJ databases">
        <authorList>
            <person name="Vijverberg K."/>
            <person name="Xiong W."/>
            <person name="Schranz E."/>
        </authorList>
    </citation>
    <scope>NUCLEOTIDE SEQUENCE</scope>
</reference>
<accession>A0AA36EJE4</accession>
<evidence type="ECO:0000313" key="2">
    <source>
        <dbReference type="Proteomes" id="UP001177003"/>
    </source>
</evidence>
<dbReference type="Proteomes" id="UP001177003">
    <property type="component" value="Chromosome 8"/>
</dbReference>
<evidence type="ECO:0000313" key="1">
    <source>
        <dbReference type="EMBL" id="CAI9298224.1"/>
    </source>
</evidence>